<protein>
    <submittedName>
        <fullName evidence="1">Uncharacterized protein</fullName>
    </submittedName>
</protein>
<proteinExistence type="predicted"/>
<sequence length="198" mass="22212">MAVFSNNICPRGCFSQTASGENTLSVSSRNGRLFGRLLVIEVPQPSLPVSQLQSSPAKLQIALLVIVLVTGVAVTSSRRPQCRKRVSLTEYRTLIMADSLAIYLTIIEYRGYFKQSPMREGYPFPPIRCVYKDRGTSWWFGSNLTFPIMATVNDRCAICFGCNLSGTRCFSVPKPCTKMWYPGDPDDDVFKPFARLHH</sequence>
<dbReference type="Proteomes" id="UP001209878">
    <property type="component" value="Unassembled WGS sequence"/>
</dbReference>
<name>A0AAD9KYF5_RIDPI</name>
<comment type="caution">
    <text evidence="1">The sequence shown here is derived from an EMBL/GenBank/DDBJ whole genome shotgun (WGS) entry which is preliminary data.</text>
</comment>
<reference evidence="1" key="1">
    <citation type="journal article" date="2023" name="Mol. Biol. Evol.">
        <title>Third-Generation Sequencing Reveals the Adaptive Role of the Epigenome in Three Deep-Sea Polychaetes.</title>
        <authorList>
            <person name="Perez M."/>
            <person name="Aroh O."/>
            <person name="Sun Y."/>
            <person name="Lan Y."/>
            <person name="Juniper S.K."/>
            <person name="Young C.R."/>
            <person name="Angers B."/>
            <person name="Qian P.Y."/>
        </authorList>
    </citation>
    <scope>NUCLEOTIDE SEQUENCE</scope>
    <source>
        <strain evidence="1">R07B-5</strain>
    </source>
</reference>
<gene>
    <name evidence="1" type="ORF">NP493_464g02033</name>
</gene>
<evidence type="ECO:0000313" key="2">
    <source>
        <dbReference type="Proteomes" id="UP001209878"/>
    </source>
</evidence>
<evidence type="ECO:0000313" key="1">
    <source>
        <dbReference type="EMBL" id="KAK2179973.1"/>
    </source>
</evidence>
<organism evidence="1 2">
    <name type="scientific">Ridgeia piscesae</name>
    <name type="common">Tubeworm</name>
    <dbReference type="NCBI Taxonomy" id="27915"/>
    <lineage>
        <taxon>Eukaryota</taxon>
        <taxon>Metazoa</taxon>
        <taxon>Spiralia</taxon>
        <taxon>Lophotrochozoa</taxon>
        <taxon>Annelida</taxon>
        <taxon>Polychaeta</taxon>
        <taxon>Sedentaria</taxon>
        <taxon>Canalipalpata</taxon>
        <taxon>Sabellida</taxon>
        <taxon>Siboglinidae</taxon>
        <taxon>Ridgeia</taxon>
    </lineage>
</organism>
<dbReference type="AlphaFoldDB" id="A0AAD9KYF5"/>
<accession>A0AAD9KYF5</accession>
<dbReference type="EMBL" id="JAODUO010000464">
    <property type="protein sequence ID" value="KAK2179973.1"/>
    <property type="molecule type" value="Genomic_DNA"/>
</dbReference>
<keyword evidence="2" id="KW-1185">Reference proteome</keyword>